<evidence type="ECO:0000256" key="3">
    <source>
        <dbReference type="ARBA" id="ARBA00023163"/>
    </source>
</evidence>
<organism evidence="5 6">
    <name type="scientific">Paenibacillus chungangensis</name>
    <dbReference type="NCBI Taxonomy" id="696535"/>
    <lineage>
        <taxon>Bacteria</taxon>
        <taxon>Bacillati</taxon>
        <taxon>Bacillota</taxon>
        <taxon>Bacilli</taxon>
        <taxon>Bacillales</taxon>
        <taxon>Paenibacillaceae</taxon>
        <taxon>Paenibacillus</taxon>
    </lineage>
</organism>
<dbReference type="PROSITE" id="PS50937">
    <property type="entry name" value="HTH_MERR_2"/>
    <property type="match status" value="1"/>
</dbReference>
<feature type="domain" description="HTH merR-type" evidence="4">
    <location>
        <begin position="60"/>
        <end position="101"/>
    </location>
</feature>
<evidence type="ECO:0000256" key="2">
    <source>
        <dbReference type="ARBA" id="ARBA00023125"/>
    </source>
</evidence>
<dbReference type="InterPro" id="IPR009061">
    <property type="entry name" value="DNA-bd_dom_put_sf"/>
</dbReference>
<dbReference type="EMBL" id="JBHTJZ010000005">
    <property type="protein sequence ID" value="MFD0959084.1"/>
    <property type="molecule type" value="Genomic_DNA"/>
</dbReference>
<dbReference type="PANTHER" id="PTHR30204">
    <property type="entry name" value="REDOX-CYCLING DRUG-SENSING TRANSCRIPTIONAL ACTIVATOR SOXR"/>
    <property type="match status" value="1"/>
</dbReference>
<evidence type="ECO:0000259" key="4">
    <source>
        <dbReference type="PROSITE" id="PS50937"/>
    </source>
</evidence>
<dbReference type="PANTHER" id="PTHR30204:SF94">
    <property type="entry name" value="HEAVY METAL-DEPENDENT TRANSCRIPTIONAL REGULATOR HI_0293-RELATED"/>
    <property type="match status" value="1"/>
</dbReference>
<dbReference type="Pfam" id="PF00376">
    <property type="entry name" value="MerR"/>
    <property type="match status" value="1"/>
</dbReference>
<gene>
    <name evidence="5" type="ORF">ACFQ2I_06730</name>
</gene>
<evidence type="ECO:0000313" key="6">
    <source>
        <dbReference type="Proteomes" id="UP001596989"/>
    </source>
</evidence>
<name>A0ABW3HNM4_9BACL</name>
<keyword evidence="3" id="KW-0804">Transcription</keyword>
<dbReference type="InterPro" id="IPR000551">
    <property type="entry name" value="MerR-type_HTH_dom"/>
</dbReference>
<reference evidence="6" key="1">
    <citation type="journal article" date="2019" name="Int. J. Syst. Evol. Microbiol.">
        <title>The Global Catalogue of Microorganisms (GCM) 10K type strain sequencing project: providing services to taxonomists for standard genome sequencing and annotation.</title>
        <authorList>
            <consortium name="The Broad Institute Genomics Platform"/>
            <consortium name="The Broad Institute Genome Sequencing Center for Infectious Disease"/>
            <person name="Wu L."/>
            <person name="Ma J."/>
        </authorList>
    </citation>
    <scope>NUCLEOTIDE SEQUENCE [LARGE SCALE GENOMIC DNA]</scope>
    <source>
        <strain evidence="6">CCUG 59129</strain>
    </source>
</reference>
<proteinExistence type="predicted"/>
<dbReference type="RefSeq" id="WP_377562933.1">
    <property type="nucleotide sequence ID" value="NZ_JBHTJZ010000005.1"/>
</dbReference>
<accession>A0ABW3HNM4</accession>
<dbReference type="Proteomes" id="UP001596989">
    <property type="component" value="Unassembled WGS sequence"/>
</dbReference>
<dbReference type="PROSITE" id="PS00552">
    <property type="entry name" value="HTH_MERR_1"/>
    <property type="match status" value="1"/>
</dbReference>
<evidence type="ECO:0000313" key="5">
    <source>
        <dbReference type="EMBL" id="MFD0959084.1"/>
    </source>
</evidence>
<comment type="caution">
    <text evidence="5">The sequence shown here is derived from an EMBL/GenBank/DDBJ whole genome shotgun (WGS) entry which is preliminary data.</text>
</comment>
<keyword evidence="6" id="KW-1185">Reference proteome</keyword>
<dbReference type="SMART" id="SM00422">
    <property type="entry name" value="HTH_MERR"/>
    <property type="match status" value="1"/>
</dbReference>
<dbReference type="InterPro" id="IPR047057">
    <property type="entry name" value="MerR_fam"/>
</dbReference>
<dbReference type="SUPFAM" id="SSF46955">
    <property type="entry name" value="Putative DNA-binding domain"/>
    <property type="match status" value="1"/>
</dbReference>
<protein>
    <submittedName>
        <fullName evidence="5">MerR family transcriptional regulator</fullName>
    </submittedName>
</protein>
<keyword evidence="2" id="KW-0238">DNA-binding</keyword>
<keyword evidence="1" id="KW-0805">Transcription regulation</keyword>
<evidence type="ECO:0000256" key="1">
    <source>
        <dbReference type="ARBA" id="ARBA00023015"/>
    </source>
</evidence>
<sequence length="131" mass="15398">MYHSLPIRKVYKCLLDSLTDNTATFKLYALIVKLQTLHYIPRLSHHVILEERRCNRLLNTYKTSEIASSVGIHPNTVRLYEDLGFIPKPEWKANGYRLFTEFHREQLKLARTALRVEMVQSGLNHEITRTC</sequence>
<dbReference type="Gene3D" id="1.10.1660.10">
    <property type="match status" value="1"/>
</dbReference>